<reference evidence="2 3" key="1">
    <citation type="submission" date="2024-02" db="EMBL/GenBank/DDBJ databases">
        <authorList>
            <person name="Chen Y."/>
            <person name="Shah S."/>
            <person name="Dougan E. K."/>
            <person name="Thang M."/>
            <person name="Chan C."/>
        </authorList>
    </citation>
    <scope>NUCLEOTIDE SEQUENCE [LARGE SCALE GENOMIC DNA]</scope>
</reference>
<feature type="compositionally biased region" description="Low complexity" evidence="1">
    <location>
        <begin position="165"/>
        <end position="179"/>
    </location>
</feature>
<proteinExistence type="predicted"/>
<feature type="region of interest" description="Disordered" evidence="1">
    <location>
        <begin position="201"/>
        <end position="221"/>
    </location>
</feature>
<dbReference type="EMBL" id="CAXAMM010036158">
    <property type="protein sequence ID" value="CAK9075395.1"/>
    <property type="molecule type" value="Genomic_DNA"/>
</dbReference>
<evidence type="ECO:0000313" key="2">
    <source>
        <dbReference type="EMBL" id="CAK9075395.1"/>
    </source>
</evidence>
<dbReference type="Proteomes" id="UP001642464">
    <property type="component" value="Unassembled WGS sequence"/>
</dbReference>
<evidence type="ECO:0000313" key="3">
    <source>
        <dbReference type="Proteomes" id="UP001642464"/>
    </source>
</evidence>
<name>A0ABP0PKY6_9DINO</name>
<sequence length="221" mass="24745">ESLMRRIEELGEVMPKSATVLQLRARLSELQELNRPEGGDLRSKMVELNRAAKKKANLVEFAESKGIKVGPNNTIPKIYAKVEAHLTKTTPATAADRVNFGKHGDLTYGQVLQEHSSYMQWAIQIHKEETTDWRLARLATWGESQMKHQESKPKFTAGYMTKPRGSPSQDPPGDSSDGSFIPVELSQQDIIDALREELETAQTEKAELELSSGRSKARKET</sequence>
<keyword evidence="3" id="KW-1185">Reference proteome</keyword>
<gene>
    <name evidence="2" type="ORF">SCF082_LOCUS36550</name>
</gene>
<organism evidence="2 3">
    <name type="scientific">Durusdinium trenchii</name>
    <dbReference type="NCBI Taxonomy" id="1381693"/>
    <lineage>
        <taxon>Eukaryota</taxon>
        <taxon>Sar</taxon>
        <taxon>Alveolata</taxon>
        <taxon>Dinophyceae</taxon>
        <taxon>Suessiales</taxon>
        <taxon>Symbiodiniaceae</taxon>
        <taxon>Durusdinium</taxon>
    </lineage>
</organism>
<comment type="caution">
    <text evidence="2">The sequence shown here is derived from an EMBL/GenBank/DDBJ whole genome shotgun (WGS) entry which is preliminary data.</text>
</comment>
<protein>
    <submittedName>
        <fullName evidence="2">Retrovirus-related Pol polyprotein from transposon TNT 1-94</fullName>
    </submittedName>
</protein>
<feature type="region of interest" description="Disordered" evidence="1">
    <location>
        <begin position="144"/>
        <end position="183"/>
    </location>
</feature>
<accession>A0ABP0PKY6</accession>
<feature type="non-terminal residue" evidence="2">
    <location>
        <position position="1"/>
    </location>
</feature>
<evidence type="ECO:0000256" key="1">
    <source>
        <dbReference type="SAM" id="MobiDB-lite"/>
    </source>
</evidence>